<evidence type="ECO:0000256" key="2">
    <source>
        <dbReference type="ARBA" id="ARBA00022475"/>
    </source>
</evidence>
<evidence type="ECO:0000313" key="11">
    <source>
        <dbReference type="Proteomes" id="UP000257136"/>
    </source>
</evidence>
<dbReference type="GO" id="GO:0005886">
    <property type="term" value="C:plasma membrane"/>
    <property type="evidence" value="ECO:0007669"/>
    <property type="project" value="UniProtKB-SubCell"/>
</dbReference>
<feature type="domain" description="Glycosyltransferase RgtA/B/C/D-like" evidence="9">
    <location>
        <begin position="47"/>
        <end position="212"/>
    </location>
</feature>
<feature type="transmembrane region" description="Helical" evidence="8">
    <location>
        <begin position="69"/>
        <end position="87"/>
    </location>
</feature>
<evidence type="ECO:0000256" key="5">
    <source>
        <dbReference type="ARBA" id="ARBA00022692"/>
    </source>
</evidence>
<feature type="transmembrane region" description="Helical" evidence="8">
    <location>
        <begin position="342"/>
        <end position="360"/>
    </location>
</feature>
<proteinExistence type="predicted"/>
<name>A0A3E0EPC9_9FLAO</name>
<feature type="transmembrane region" description="Helical" evidence="8">
    <location>
        <begin position="99"/>
        <end position="121"/>
    </location>
</feature>
<accession>A0A3E0EPC9</accession>
<dbReference type="InterPro" id="IPR050297">
    <property type="entry name" value="LipidA_mod_glycosyltrf_83"/>
</dbReference>
<sequence length="511" mass="58904">MKENQQLILIIALATITRCIIAVSIGLGNDEVYYLTYAQHLQWNYFDHPPMVALLIRLTTFNLYFTNEFFVRLGSIIFGAVNTYLIYRICERIKNKKAGLIASLLYSGSLYSSIIAGVFILPDSPQLFFWLISIRFLIQIVSETAEPKKLNKHLILFGLFSGLCIMSKIHGIFLWAGFGLYILCYQRALLKNGYLYLAVLITLLIISPILIWNIENHFITYTFHSQRVTINRGINVSGFFREFFGGFFYNNPINYFLTICTLIAVWKNKIDISTAVKRLLLLISLPLILLLLSISFFRDTLPHWSGPAFVTLLILTSCYISDEIESTKNTNTIWKRSVNSSCILISVIAVAGILTINFYPGTIGKKDEISLGKKDFTLDMYDWNFFKTEFKKVRNKNIQSGITKTTFILNNKWFPGAHIDNYIAQPLGLDFIALGKLEDIHTYNWLNTYRKQLKIGDDAYFVTVSNSFSDPKELYKKSFKKINPPIIIRQFRNKKPARNMLVYLLQDYTDE</sequence>
<keyword evidence="7 8" id="KW-0472">Membrane</keyword>
<evidence type="ECO:0000256" key="4">
    <source>
        <dbReference type="ARBA" id="ARBA00022679"/>
    </source>
</evidence>
<keyword evidence="2" id="KW-1003">Cell membrane</keyword>
<keyword evidence="4 10" id="KW-0808">Transferase</keyword>
<organism evidence="10 11">
    <name type="scientific">Flavobacterium aquicola</name>
    <dbReference type="NCBI Taxonomy" id="1682742"/>
    <lineage>
        <taxon>Bacteria</taxon>
        <taxon>Pseudomonadati</taxon>
        <taxon>Bacteroidota</taxon>
        <taxon>Flavobacteriia</taxon>
        <taxon>Flavobacteriales</taxon>
        <taxon>Flavobacteriaceae</taxon>
        <taxon>Flavobacterium</taxon>
    </lineage>
</organism>
<dbReference type="InterPro" id="IPR038731">
    <property type="entry name" value="RgtA/B/C-like"/>
</dbReference>
<dbReference type="PANTHER" id="PTHR33908">
    <property type="entry name" value="MANNOSYLTRANSFERASE YKCB-RELATED"/>
    <property type="match status" value="1"/>
</dbReference>
<evidence type="ECO:0000256" key="8">
    <source>
        <dbReference type="SAM" id="Phobius"/>
    </source>
</evidence>
<evidence type="ECO:0000313" key="10">
    <source>
        <dbReference type="EMBL" id="REH00088.1"/>
    </source>
</evidence>
<gene>
    <name evidence="10" type="ORF">C8P67_10356</name>
</gene>
<dbReference type="RefSeq" id="WP_115811153.1">
    <property type="nucleotide sequence ID" value="NZ_QUNI01000003.1"/>
</dbReference>
<feature type="transmembrane region" description="Helical" evidence="8">
    <location>
        <begin position="279"/>
        <end position="297"/>
    </location>
</feature>
<evidence type="ECO:0000256" key="6">
    <source>
        <dbReference type="ARBA" id="ARBA00022989"/>
    </source>
</evidence>
<feature type="transmembrane region" description="Helical" evidence="8">
    <location>
        <begin position="303"/>
        <end position="321"/>
    </location>
</feature>
<dbReference type="AlphaFoldDB" id="A0A3E0EPC9"/>
<protein>
    <submittedName>
        <fullName evidence="10">Dolichyl-phosphate-mannose-protein mannosyltransferase</fullName>
    </submittedName>
</protein>
<evidence type="ECO:0000256" key="7">
    <source>
        <dbReference type="ARBA" id="ARBA00023136"/>
    </source>
</evidence>
<comment type="caution">
    <text evidence="10">The sequence shown here is derived from an EMBL/GenBank/DDBJ whole genome shotgun (WGS) entry which is preliminary data.</text>
</comment>
<dbReference type="Pfam" id="PF13231">
    <property type="entry name" value="PMT_2"/>
    <property type="match status" value="1"/>
</dbReference>
<dbReference type="OrthoDB" id="9813729at2"/>
<dbReference type="EMBL" id="QUNI01000003">
    <property type="protein sequence ID" value="REH00088.1"/>
    <property type="molecule type" value="Genomic_DNA"/>
</dbReference>
<comment type="subcellular location">
    <subcellularLocation>
        <location evidence="1">Cell membrane</location>
        <topology evidence="1">Multi-pass membrane protein</topology>
    </subcellularLocation>
</comment>
<feature type="transmembrane region" description="Helical" evidence="8">
    <location>
        <begin position="154"/>
        <end position="182"/>
    </location>
</feature>
<evidence type="ECO:0000256" key="3">
    <source>
        <dbReference type="ARBA" id="ARBA00022676"/>
    </source>
</evidence>
<keyword evidence="11" id="KW-1185">Reference proteome</keyword>
<evidence type="ECO:0000259" key="9">
    <source>
        <dbReference type="Pfam" id="PF13231"/>
    </source>
</evidence>
<dbReference type="Proteomes" id="UP000257136">
    <property type="component" value="Unassembled WGS sequence"/>
</dbReference>
<evidence type="ECO:0000256" key="1">
    <source>
        <dbReference type="ARBA" id="ARBA00004651"/>
    </source>
</evidence>
<feature type="transmembrane region" description="Helical" evidence="8">
    <location>
        <begin position="7"/>
        <end position="27"/>
    </location>
</feature>
<dbReference type="GO" id="GO:0016763">
    <property type="term" value="F:pentosyltransferase activity"/>
    <property type="evidence" value="ECO:0007669"/>
    <property type="project" value="TreeGrafter"/>
</dbReference>
<dbReference type="GO" id="GO:0009103">
    <property type="term" value="P:lipopolysaccharide biosynthetic process"/>
    <property type="evidence" value="ECO:0007669"/>
    <property type="project" value="UniProtKB-ARBA"/>
</dbReference>
<dbReference type="PANTHER" id="PTHR33908:SF11">
    <property type="entry name" value="MEMBRANE PROTEIN"/>
    <property type="match status" value="1"/>
</dbReference>
<keyword evidence="5 8" id="KW-0812">Transmembrane</keyword>
<keyword evidence="3 10" id="KW-0328">Glycosyltransferase</keyword>
<feature type="transmembrane region" description="Helical" evidence="8">
    <location>
        <begin position="194"/>
        <end position="214"/>
    </location>
</feature>
<keyword evidence="6 8" id="KW-1133">Transmembrane helix</keyword>
<reference evidence="10 11" key="1">
    <citation type="submission" date="2018-08" db="EMBL/GenBank/DDBJ databases">
        <title>Genomic Encyclopedia of Archaeal and Bacterial Type Strains, Phase II (KMG-II): from individual species to whole genera.</title>
        <authorList>
            <person name="Goeker M."/>
        </authorList>
    </citation>
    <scope>NUCLEOTIDE SEQUENCE [LARGE SCALE GENOMIC DNA]</scope>
    <source>
        <strain evidence="10 11">DSM 100880</strain>
    </source>
</reference>